<keyword evidence="2 7" id="KW-0699">rRNA-binding</keyword>
<comment type="function">
    <text evidence="7">One of the primary rRNA binding proteins, it binds directly to 16S rRNA where it nucleates assembly of the body of the 30S subunit.</text>
</comment>
<dbReference type="InterPro" id="IPR005709">
    <property type="entry name" value="Ribosomal_uS4_bac-type"/>
</dbReference>
<keyword evidence="5 7" id="KW-0687">Ribonucleoprotein</keyword>
<dbReference type="NCBIfam" id="TIGR01017">
    <property type="entry name" value="rpsD_bact"/>
    <property type="match status" value="1"/>
</dbReference>
<protein>
    <recommendedName>
        <fullName evidence="6 7">Small ribosomal subunit protein uS4</fullName>
    </recommendedName>
</protein>
<dbReference type="Gene3D" id="3.10.290.10">
    <property type="entry name" value="RNA-binding S4 domain"/>
    <property type="match status" value="1"/>
</dbReference>
<dbReference type="GO" id="GO:0006412">
    <property type="term" value="P:translation"/>
    <property type="evidence" value="ECO:0007669"/>
    <property type="project" value="UniProtKB-UniRule"/>
</dbReference>
<dbReference type="GO" id="GO:0015935">
    <property type="term" value="C:small ribosomal subunit"/>
    <property type="evidence" value="ECO:0007669"/>
    <property type="project" value="InterPro"/>
</dbReference>
<reference evidence="12 14" key="2">
    <citation type="submission" date="2016-05" db="EMBL/GenBank/DDBJ databases">
        <authorList>
            <person name="Prochazka B."/>
            <person name="Indra A."/>
            <person name="Hasenberger P."/>
            <person name="Blaschitz M."/>
            <person name="Wagner L."/>
            <person name="Wewalka G."/>
            <person name="Sorschag S."/>
            <person name="Schmid D."/>
            <person name="Ruppitsch W."/>
        </authorList>
    </citation>
    <scope>NUCLEOTIDE SEQUENCE [LARGE SCALE GENOMIC DNA]</scope>
    <source>
        <strain evidence="12 14">974010_12</strain>
    </source>
</reference>
<keyword evidence="14" id="KW-1185">Reference proteome</keyword>
<dbReference type="FunFam" id="3.10.290.10:FF:000001">
    <property type="entry name" value="30S ribosomal protein S4"/>
    <property type="match status" value="1"/>
</dbReference>
<dbReference type="GO" id="GO:0042274">
    <property type="term" value="P:ribosomal small subunit biogenesis"/>
    <property type="evidence" value="ECO:0007669"/>
    <property type="project" value="TreeGrafter"/>
</dbReference>
<dbReference type="InterPro" id="IPR002942">
    <property type="entry name" value="S4_RNA-bd"/>
</dbReference>
<name>A0A0W0UKC9_9GAMM</name>
<dbReference type="RefSeq" id="WP_058450059.1">
    <property type="nucleotide sequence ID" value="NZ_CAAAJF010000013.1"/>
</dbReference>
<evidence type="ECO:0000256" key="1">
    <source>
        <dbReference type="ARBA" id="ARBA00007465"/>
    </source>
</evidence>
<feature type="domain" description="Small ribosomal subunit protein uS4 N-terminal" evidence="10">
    <location>
        <begin position="3"/>
        <end position="95"/>
    </location>
</feature>
<reference evidence="11 13" key="1">
    <citation type="submission" date="2015-11" db="EMBL/GenBank/DDBJ databases">
        <title>Genomic analysis of 38 Legionella species identifies large and diverse effector repertoires.</title>
        <authorList>
            <person name="Burstein D."/>
            <person name="Amaro F."/>
            <person name="Zusman T."/>
            <person name="Lifshitz Z."/>
            <person name="Cohen O."/>
            <person name="Gilbert J.A."/>
            <person name="Pupko T."/>
            <person name="Shuman H.A."/>
            <person name="Segal G."/>
        </authorList>
    </citation>
    <scope>NUCLEOTIDE SEQUENCE [LARGE SCALE GENOMIC DNA]</scope>
    <source>
        <strain evidence="11 13">JA-26-G1-E2</strain>
    </source>
</reference>
<dbReference type="Pfam" id="PF01479">
    <property type="entry name" value="S4"/>
    <property type="match status" value="1"/>
</dbReference>
<dbReference type="PANTHER" id="PTHR11831">
    <property type="entry name" value="30S 40S RIBOSOMAL PROTEIN"/>
    <property type="match status" value="1"/>
</dbReference>
<evidence type="ECO:0000256" key="6">
    <source>
        <dbReference type="ARBA" id="ARBA00035254"/>
    </source>
</evidence>
<dbReference type="GO" id="GO:0019843">
    <property type="term" value="F:rRNA binding"/>
    <property type="evidence" value="ECO:0007669"/>
    <property type="project" value="UniProtKB-UniRule"/>
</dbReference>
<comment type="subunit">
    <text evidence="7">Part of the 30S ribosomal subunit. Contacts protein S5. The interaction surface between S4 and S5 is involved in control of translational fidelity.</text>
</comment>
<evidence type="ECO:0000259" key="9">
    <source>
        <dbReference type="SMART" id="SM00363"/>
    </source>
</evidence>
<comment type="function">
    <text evidence="7">With S5 and S12 plays an important role in translational accuracy.</text>
</comment>
<evidence type="ECO:0000256" key="7">
    <source>
        <dbReference type="HAMAP-Rule" id="MF_01306"/>
    </source>
</evidence>
<dbReference type="SMART" id="SM01390">
    <property type="entry name" value="Ribosomal_S4"/>
    <property type="match status" value="1"/>
</dbReference>
<feature type="domain" description="RNA-binding S4" evidence="9">
    <location>
        <begin position="96"/>
        <end position="152"/>
    </location>
</feature>
<organism evidence="11 13">
    <name type="scientific">Legionella jamestowniensis</name>
    <dbReference type="NCBI Taxonomy" id="455"/>
    <lineage>
        <taxon>Bacteria</taxon>
        <taxon>Pseudomonadati</taxon>
        <taxon>Pseudomonadota</taxon>
        <taxon>Gammaproteobacteria</taxon>
        <taxon>Legionellales</taxon>
        <taxon>Legionellaceae</taxon>
        <taxon>Legionella</taxon>
    </lineage>
</organism>
<keyword evidence="3 7" id="KW-0694">RNA-binding</keyword>
<dbReference type="PANTHER" id="PTHR11831:SF4">
    <property type="entry name" value="SMALL RIBOSOMAL SUBUNIT PROTEIN US4M"/>
    <property type="match status" value="1"/>
</dbReference>
<evidence type="ECO:0000313" key="12">
    <source>
        <dbReference type="EMBL" id="OCH97283.1"/>
    </source>
</evidence>
<evidence type="ECO:0000256" key="8">
    <source>
        <dbReference type="RuleBase" id="RU003699"/>
    </source>
</evidence>
<dbReference type="CDD" id="cd00165">
    <property type="entry name" value="S4"/>
    <property type="match status" value="1"/>
</dbReference>
<dbReference type="PATRIC" id="fig|455.5.peg.2306"/>
<comment type="caution">
    <text evidence="11">The sequence shown here is derived from an EMBL/GenBank/DDBJ whole genome shotgun (WGS) entry which is preliminary data.</text>
</comment>
<accession>A0A0W0UKC9</accession>
<dbReference type="GO" id="GO:0003735">
    <property type="term" value="F:structural constituent of ribosome"/>
    <property type="evidence" value="ECO:0007669"/>
    <property type="project" value="InterPro"/>
</dbReference>
<comment type="similarity">
    <text evidence="1 7 8">Belongs to the universal ribosomal protein uS4 family.</text>
</comment>
<keyword evidence="4 7" id="KW-0689">Ribosomal protein</keyword>
<dbReference type="Gene3D" id="1.10.1050.10">
    <property type="entry name" value="Ribosomal Protein S4 Delta 41, Chain A, domain 1"/>
    <property type="match status" value="1"/>
</dbReference>
<dbReference type="SMART" id="SM00363">
    <property type="entry name" value="S4"/>
    <property type="match status" value="1"/>
</dbReference>
<evidence type="ECO:0000256" key="4">
    <source>
        <dbReference type="ARBA" id="ARBA00022980"/>
    </source>
</evidence>
<dbReference type="Proteomes" id="UP000054715">
    <property type="component" value="Unassembled WGS sequence"/>
</dbReference>
<evidence type="ECO:0000256" key="5">
    <source>
        <dbReference type="ARBA" id="ARBA00023274"/>
    </source>
</evidence>
<dbReference type="EMBL" id="LYOZ01000045">
    <property type="protein sequence ID" value="OCH97283.1"/>
    <property type="molecule type" value="Genomic_DNA"/>
</dbReference>
<dbReference type="SUPFAM" id="SSF55174">
    <property type="entry name" value="Alpha-L RNA-binding motif"/>
    <property type="match status" value="1"/>
</dbReference>
<dbReference type="InterPro" id="IPR001912">
    <property type="entry name" value="Ribosomal_uS4_N"/>
</dbReference>
<dbReference type="AlphaFoldDB" id="A0A0W0UKC9"/>
<gene>
    <name evidence="7 11" type="primary">rpsD</name>
    <name evidence="12" type="ORF">A8135_03225</name>
    <name evidence="11" type="ORF">Ljam_2188</name>
</gene>
<dbReference type="PROSITE" id="PS00632">
    <property type="entry name" value="RIBOSOMAL_S4"/>
    <property type="match status" value="1"/>
</dbReference>
<dbReference type="FunFam" id="1.10.1050.10:FF:000001">
    <property type="entry name" value="30S ribosomal protein S4"/>
    <property type="match status" value="1"/>
</dbReference>
<evidence type="ECO:0000256" key="3">
    <source>
        <dbReference type="ARBA" id="ARBA00022884"/>
    </source>
</evidence>
<dbReference type="EMBL" id="LNYG01000013">
    <property type="protein sequence ID" value="KTD07993.1"/>
    <property type="molecule type" value="Genomic_DNA"/>
</dbReference>
<dbReference type="Pfam" id="PF00163">
    <property type="entry name" value="Ribosomal_S4"/>
    <property type="match status" value="1"/>
</dbReference>
<dbReference type="InterPro" id="IPR022801">
    <property type="entry name" value="Ribosomal_uS4"/>
</dbReference>
<dbReference type="OrthoDB" id="9803672at2"/>
<dbReference type="STRING" id="455.Ljam_2188"/>
<evidence type="ECO:0000313" key="13">
    <source>
        <dbReference type="Proteomes" id="UP000054715"/>
    </source>
</evidence>
<dbReference type="HAMAP" id="MF_01306_B">
    <property type="entry name" value="Ribosomal_uS4_B"/>
    <property type="match status" value="1"/>
</dbReference>
<dbReference type="Proteomes" id="UP000093336">
    <property type="component" value="Unassembled WGS sequence"/>
</dbReference>
<evidence type="ECO:0000259" key="10">
    <source>
        <dbReference type="SMART" id="SM01390"/>
    </source>
</evidence>
<evidence type="ECO:0000256" key="2">
    <source>
        <dbReference type="ARBA" id="ARBA00022730"/>
    </source>
</evidence>
<proteinExistence type="inferred from homology"/>
<dbReference type="PROSITE" id="PS50889">
    <property type="entry name" value="S4"/>
    <property type="match status" value="1"/>
</dbReference>
<dbReference type="InterPro" id="IPR036986">
    <property type="entry name" value="S4_RNA-bd_sf"/>
</dbReference>
<dbReference type="InterPro" id="IPR018079">
    <property type="entry name" value="Ribosomal_uS4_CS"/>
</dbReference>
<sequence>MARYLGPKCKLSRREGTDLFLKSGVRDHKSKCKSEKLPGQHGANKPRLSDYGVQLREKQKIRRLYGILEKQFHNYYKKAARQSGSTGENLMVLLERRLDNVVYRMGFASTRAEARQLVAHKAILVNEQVVNIPSYLVNPGDVVSIRQKAKGQGRIQAAVALSEQRAPCDWLTVDSSAFKGTFSTAPTLNDLSAYYNVNLVVELYSK</sequence>
<evidence type="ECO:0000313" key="11">
    <source>
        <dbReference type="EMBL" id="KTD07993.1"/>
    </source>
</evidence>
<evidence type="ECO:0000313" key="14">
    <source>
        <dbReference type="Proteomes" id="UP000093336"/>
    </source>
</evidence>
<dbReference type="NCBIfam" id="NF003717">
    <property type="entry name" value="PRK05327.1"/>
    <property type="match status" value="1"/>
</dbReference>